<reference evidence="1 2" key="1">
    <citation type="submission" date="2019-04" db="EMBL/GenBank/DDBJ databases">
        <authorList>
            <person name="Van Vliet M D."/>
        </authorList>
    </citation>
    <scope>NUCLEOTIDE SEQUENCE [LARGE SCALE GENOMIC DNA]</scope>
    <source>
        <strain evidence="1 2">F1</strain>
    </source>
</reference>
<protein>
    <submittedName>
        <fullName evidence="1">Uncharacterized protein</fullName>
    </submittedName>
</protein>
<evidence type="ECO:0000313" key="1">
    <source>
        <dbReference type="EMBL" id="VGO17031.1"/>
    </source>
</evidence>
<dbReference type="Proteomes" id="UP000366872">
    <property type="component" value="Unassembled WGS sequence"/>
</dbReference>
<dbReference type="EMBL" id="CAAHFG010000004">
    <property type="protein sequence ID" value="VGO17031.1"/>
    <property type="molecule type" value="Genomic_DNA"/>
</dbReference>
<accession>A0A6C2UC84</accession>
<proteinExistence type="predicted"/>
<dbReference type="RefSeq" id="WP_136082534.1">
    <property type="nucleotide sequence ID" value="NZ_CAAHFG010000004.1"/>
</dbReference>
<evidence type="ECO:0000313" key="2">
    <source>
        <dbReference type="Proteomes" id="UP000366872"/>
    </source>
</evidence>
<sequence length="398" mass="43091">MGFIFILVIVGVVIYFGMANNKKNQAAWQAAADRLNLAYYGGGFGSMGTISGSVDGHRINISTFTKGSGNSSQAYTKYTVEYRHRIKTDVKMTRQGALHKLGKVFGLEDITVGDAAFDEQVLVRGADSAAVRKLLTPDLRDAIRLMVITFPDITITNEHVCVNKKGKDTEISAIVRTARHVLQFSDQMNASFPAAKPPGNVRVVDPVPPPPPIPAAEEPEPGLVEIEPVELPFDPYTIPNPVVPDPPMIPVAEEPEPELPAVEEEPVDQEPEPVAEPVVLNLEQAAKELFGGDSKSSLEASKVFEGQYKGRSVEGSGVLKRIGRISYDSIFGNHPGIKATLEICELSGPYSQFKVEANVLFPLEKEEALRAMVGEPLSISGTLIAQDAIMKRLYIAAG</sequence>
<name>A0A6C2UC84_PONDE</name>
<dbReference type="AlphaFoldDB" id="A0A6C2UC84"/>
<keyword evidence="2" id="KW-1185">Reference proteome</keyword>
<gene>
    <name evidence="1" type="ORF">PDESU_05625</name>
</gene>
<organism evidence="1 2">
    <name type="scientific">Pontiella desulfatans</name>
    <dbReference type="NCBI Taxonomy" id="2750659"/>
    <lineage>
        <taxon>Bacteria</taxon>
        <taxon>Pseudomonadati</taxon>
        <taxon>Kiritimatiellota</taxon>
        <taxon>Kiritimatiellia</taxon>
        <taxon>Kiritimatiellales</taxon>
        <taxon>Pontiellaceae</taxon>
        <taxon>Pontiella</taxon>
    </lineage>
</organism>